<dbReference type="Proteomes" id="UP001500051">
    <property type="component" value="Unassembled WGS sequence"/>
</dbReference>
<comment type="caution">
    <text evidence="2">The sequence shown here is derived from an EMBL/GenBank/DDBJ whole genome shotgun (WGS) entry which is preliminary data.</text>
</comment>
<organism evidence="2 3">
    <name type="scientific">Microlunatus aurantiacus</name>
    <dbReference type="NCBI Taxonomy" id="446786"/>
    <lineage>
        <taxon>Bacteria</taxon>
        <taxon>Bacillati</taxon>
        <taxon>Actinomycetota</taxon>
        <taxon>Actinomycetes</taxon>
        <taxon>Propionibacteriales</taxon>
        <taxon>Propionibacteriaceae</taxon>
        <taxon>Microlunatus</taxon>
    </lineage>
</organism>
<dbReference type="RefSeq" id="WP_425562446.1">
    <property type="nucleotide sequence ID" value="NZ_BAAAYX010000041.1"/>
</dbReference>
<keyword evidence="3" id="KW-1185">Reference proteome</keyword>
<reference evidence="3" key="1">
    <citation type="journal article" date="2019" name="Int. J. Syst. Evol. Microbiol.">
        <title>The Global Catalogue of Microorganisms (GCM) 10K type strain sequencing project: providing services to taxonomists for standard genome sequencing and annotation.</title>
        <authorList>
            <consortium name="The Broad Institute Genomics Platform"/>
            <consortium name="The Broad Institute Genome Sequencing Center for Infectious Disease"/>
            <person name="Wu L."/>
            <person name="Ma J."/>
        </authorList>
    </citation>
    <scope>NUCLEOTIDE SEQUENCE [LARGE SCALE GENOMIC DNA]</scope>
    <source>
        <strain evidence="3">JCM 16548</strain>
    </source>
</reference>
<evidence type="ECO:0000259" key="1">
    <source>
        <dbReference type="Pfam" id="PF13619"/>
    </source>
</evidence>
<gene>
    <name evidence="2" type="ORF">GCM10022204_45760</name>
</gene>
<dbReference type="Pfam" id="PF13619">
    <property type="entry name" value="KTSC"/>
    <property type="match status" value="1"/>
</dbReference>
<dbReference type="EMBL" id="BAAAYX010000041">
    <property type="protein sequence ID" value="GAA3720581.1"/>
    <property type="molecule type" value="Genomic_DNA"/>
</dbReference>
<evidence type="ECO:0000313" key="3">
    <source>
        <dbReference type="Proteomes" id="UP001500051"/>
    </source>
</evidence>
<proteinExistence type="predicted"/>
<dbReference type="InterPro" id="IPR025309">
    <property type="entry name" value="KTSC_dom"/>
</dbReference>
<accession>A0ABP7EKK6</accession>
<sequence>MIEWIDCQDSSRLIAVAYDVEEERILVRFRNGTEWQYLGCPPVVWDNFTAPGVSKGRFIHEELNYHAHSPLVS</sequence>
<protein>
    <recommendedName>
        <fullName evidence="1">KTSC domain-containing protein</fullName>
    </recommendedName>
</protein>
<evidence type="ECO:0000313" key="2">
    <source>
        <dbReference type="EMBL" id="GAA3720581.1"/>
    </source>
</evidence>
<feature type="domain" description="KTSC" evidence="1">
    <location>
        <begin position="10"/>
        <end position="62"/>
    </location>
</feature>
<name>A0ABP7EKK6_9ACTN</name>